<feature type="compositionally biased region" description="Polar residues" evidence="2">
    <location>
        <begin position="161"/>
        <end position="170"/>
    </location>
</feature>
<dbReference type="SUPFAM" id="SSF48403">
    <property type="entry name" value="Ankyrin repeat"/>
    <property type="match status" value="1"/>
</dbReference>
<gene>
    <name evidence="3" type="ORF">C1SCF055_LOCUS10281</name>
</gene>
<evidence type="ECO:0000256" key="1">
    <source>
        <dbReference type="SAM" id="Coils"/>
    </source>
</evidence>
<feature type="region of interest" description="Disordered" evidence="2">
    <location>
        <begin position="1"/>
        <end position="126"/>
    </location>
</feature>
<feature type="compositionally biased region" description="Basic and acidic residues" evidence="2">
    <location>
        <begin position="95"/>
        <end position="104"/>
    </location>
</feature>
<dbReference type="InterPro" id="IPR036770">
    <property type="entry name" value="Ankyrin_rpt-contain_sf"/>
</dbReference>
<keyword evidence="5" id="KW-1185">Reference proteome</keyword>
<evidence type="ECO:0000256" key="2">
    <source>
        <dbReference type="SAM" id="MobiDB-lite"/>
    </source>
</evidence>
<evidence type="ECO:0000313" key="4">
    <source>
        <dbReference type="EMBL" id="CAL4769915.1"/>
    </source>
</evidence>
<reference evidence="4 5" key="2">
    <citation type="submission" date="2024-05" db="EMBL/GenBank/DDBJ databases">
        <authorList>
            <person name="Chen Y."/>
            <person name="Shah S."/>
            <person name="Dougan E. K."/>
            <person name="Thang M."/>
            <person name="Chan C."/>
        </authorList>
    </citation>
    <scope>NUCLEOTIDE SEQUENCE [LARGE SCALE GENOMIC DNA]</scope>
</reference>
<proteinExistence type="predicted"/>
<organism evidence="3">
    <name type="scientific">Cladocopium goreaui</name>
    <dbReference type="NCBI Taxonomy" id="2562237"/>
    <lineage>
        <taxon>Eukaryota</taxon>
        <taxon>Sar</taxon>
        <taxon>Alveolata</taxon>
        <taxon>Dinophyceae</taxon>
        <taxon>Suessiales</taxon>
        <taxon>Symbiodiniaceae</taxon>
        <taxon>Cladocopium</taxon>
    </lineage>
</organism>
<dbReference type="Proteomes" id="UP001152797">
    <property type="component" value="Unassembled WGS sequence"/>
</dbReference>
<dbReference type="AlphaFoldDB" id="A0A9P1C0F8"/>
<accession>A0A9P1C0F8</accession>
<dbReference type="EMBL" id="CAMXCT010000730">
    <property type="protein sequence ID" value="CAI3982603.1"/>
    <property type="molecule type" value="Genomic_DNA"/>
</dbReference>
<feature type="compositionally biased region" description="Low complexity" evidence="2">
    <location>
        <begin position="113"/>
        <end position="122"/>
    </location>
</feature>
<dbReference type="Gene3D" id="1.25.40.20">
    <property type="entry name" value="Ankyrin repeat-containing domain"/>
    <property type="match status" value="1"/>
</dbReference>
<feature type="region of interest" description="Disordered" evidence="2">
    <location>
        <begin position="161"/>
        <end position="186"/>
    </location>
</feature>
<evidence type="ECO:0000313" key="5">
    <source>
        <dbReference type="Proteomes" id="UP001152797"/>
    </source>
</evidence>
<feature type="compositionally biased region" description="Basic and acidic residues" evidence="2">
    <location>
        <begin position="44"/>
        <end position="53"/>
    </location>
</feature>
<feature type="coiled-coil region" evidence="1">
    <location>
        <begin position="227"/>
        <end position="254"/>
    </location>
</feature>
<feature type="compositionally biased region" description="Basic and acidic residues" evidence="2">
    <location>
        <begin position="13"/>
        <end position="30"/>
    </location>
</feature>
<dbReference type="EMBL" id="CAMXCT020000730">
    <property type="protein sequence ID" value="CAL1135978.1"/>
    <property type="molecule type" value="Genomic_DNA"/>
</dbReference>
<name>A0A9P1C0F8_9DINO</name>
<reference evidence="3" key="1">
    <citation type="submission" date="2022-10" db="EMBL/GenBank/DDBJ databases">
        <authorList>
            <person name="Chen Y."/>
            <person name="Dougan E. K."/>
            <person name="Chan C."/>
            <person name="Rhodes N."/>
            <person name="Thang M."/>
        </authorList>
    </citation>
    <scope>NUCLEOTIDE SEQUENCE</scope>
</reference>
<evidence type="ECO:0000313" key="3">
    <source>
        <dbReference type="EMBL" id="CAI3982603.1"/>
    </source>
</evidence>
<keyword evidence="1" id="KW-0175">Coiled coil</keyword>
<sequence>MAANEAASESETAWEKVPKSETEASKREASEAETSQSWDMLTDTDAKKLKLSESESDAAGLPLEMPKVCPSEPPLSREEYAAGRMPKVGPSEPPPSREEYEAAKRLAVPKTLPKASPKAAGPAPAPFLLPESEKEFSLGDLKDVVTSLAALDACLVHFSSAASSKNSTPEGTLDPAPVGENAGNGDEAMATDAVSEADYGGEGDEENEAKSWEELGAKHLNASPEALKRLTELLGQHKTNLEKLLEQQESKEKAETAAGEVFNALMRQEWDSAAALIDYSGLTLLHHAVRSFHLPLILQIVEKCPGLANRPTAPNRQPGHWTPLMIFCNLNSQAPNSQLAENEKDIGYLLCQHMSLDGLNVRGTTYCTATHIAVPRSKWSLVKNILYRISDLGGKGRSVVDIALSCNLAMARYLQEHWQAEPAHPPPARWDLTAYRPRNQYYDRDLDRNEDRDSRSCGSGWRWG</sequence>
<dbReference type="EMBL" id="CAMXCT030000730">
    <property type="protein sequence ID" value="CAL4769915.1"/>
    <property type="molecule type" value="Genomic_DNA"/>
</dbReference>
<comment type="caution">
    <text evidence="3">The sequence shown here is derived from an EMBL/GenBank/DDBJ whole genome shotgun (WGS) entry which is preliminary data.</text>
</comment>
<feature type="compositionally biased region" description="Low complexity" evidence="2">
    <location>
        <begin position="1"/>
        <end position="11"/>
    </location>
</feature>
<protein>
    <submittedName>
        <fullName evidence="3">Uncharacterized protein</fullName>
    </submittedName>
</protein>